<dbReference type="InterPro" id="IPR011629">
    <property type="entry name" value="CobW-like_C"/>
</dbReference>
<dbReference type="EMBL" id="JAKILB010000004">
    <property type="protein sequence ID" value="MCL1138486.1"/>
    <property type="molecule type" value="Genomic_DNA"/>
</dbReference>
<dbReference type="InterPro" id="IPR051316">
    <property type="entry name" value="Zinc-reg_GTPase_activator"/>
</dbReference>
<comment type="caution">
    <text evidence="4">The sequence shown here is derived from an EMBL/GenBank/DDBJ whole genome shotgun (WGS) entry which is preliminary data.</text>
</comment>
<evidence type="ECO:0000259" key="3">
    <source>
        <dbReference type="SMART" id="SM00833"/>
    </source>
</evidence>
<evidence type="ECO:0000256" key="2">
    <source>
        <dbReference type="SAM" id="MobiDB-lite"/>
    </source>
</evidence>
<dbReference type="InterPro" id="IPR003495">
    <property type="entry name" value="CobW/HypB/UreG_nucleotide-bd"/>
</dbReference>
<organism evidence="4 5">
    <name type="scientific">Shewanella pneumatophori</name>
    <dbReference type="NCBI Taxonomy" id="314092"/>
    <lineage>
        <taxon>Bacteria</taxon>
        <taxon>Pseudomonadati</taxon>
        <taxon>Pseudomonadota</taxon>
        <taxon>Gammaproteobacteria</taxon>
        <taxon>Alteromonadales</taxon>
        <taxon>Shewanellaceae</taxon>
        <taxon>Shewanella</taxon>
    </lineage>
</organism>
<dbReference type="CDD" id="cd03112">
    <property type="entry name" value="CobW-like"/>
    <property type="match status" value="1"/>
</dbReference>
<dbReference type="Gene3D" id="3.40.50.300">
    <property type="entry name" value="P-loop containing nucleotide triphosphate hydrolases"/>
    <property type="match status" value="1"/>
</dbReference>
<gene>
    <name evidence="4" type="ORF">L2740_08025</name>
</gene>
<dbReference type="RefSeq" id="WP_248949518.1">
    <property type="nucleotide sequence ID" value="NZ_JAKILB010000004.1"/>
</dbReference>
<sequence length="392" mass="43296">MIQKPITTNIITGFLGVGKTSLIKSLLQNKPAGEVWAVLVNEFGEIGLDSELIGRDQDQVQIKQVAGGCMCCAAGLPMQVAINQLIARAKPDRLLIEPTGLGHPQEVLRVLTQPHYQQVLAMKACITLVDARKLTDNRYTEHEIFNQQLQVADVVLASKADCYESDLLAQLTEYVNHFKDNAKSAHSEKASSEIDSDRQGKSQTVPVQPWSINTASELHASMVSLLEMPHAGVSNGATISAIKPVTTQKQESVQLVKPRLIEPNNIPLFLDSGHSSLEQQEVLQAVPFDERGIMSRQKQADGFYSCGWVFDPSYEFDFDKLLMFVKNQQLMRLKAVMITEEGIAGFNCVESELSVVELDDAMDSRIELISTNEIDAKQVEAALLELSSRLNC</sequence>
<evidence type="ECO:0000313" key="5">
    <source>
        <dbReference type="Proteomes" id="UP001139293"/>
    </source>
</evidence>
<dbReference type="GO" id="GO:0005737">
    <property type="term" value="C:cytoplasm"/>
    <property type="evidence" value="ECO:0007669"/>
    <property type="project" value="TreeGrafter"/>
</dbReference>
<feature type="region of interest" description="Disordered" evidence="2">
    <location>
        <begin position="185"/>
        <end position="205"/>
    </location>
</feature>
<proteinExistence type="predicted"/>
<dbReference type="Pfam" id="PF02492">
    <property type="entry name" value="cobW"/>
    <property type="match status" value="1"/>
</dbReference>
<evidence type="ECO:0000256" key="1">
    <source>
        <dbReference type="ARBA" id="ARBA00045658"/>
    </source>
</evidence>
<dbReference type="InterPro" id="IPR027417">
    <property type="entry name" value="P-loop_NTPase"/>
</dbReference>
<feature type="compositionally biased region" description="Basic and acidic residues" evidence="2">
    <location>
        <begin position="185"/>
        <end position="200"/>
    </location>
</feature>
<accession>A0A9X1ZMR5</accession>
<feature type="domain" description="CobW C-terminal" evidence="3">
    <location>
        <begin position="305"/>
        <end position="387"/>
    </location>
</feature>
<keyword evidence="5" id="KW-1185">Reference proteome</keyword>
<comment type="function">
    <text evidence="1">Zinc chaperone that directly transfers zinc cofactor to target proteins, thereby activating them. Zinc is transferred from the CXCC motif in the GTPase domain to the zinc binding site in target proteins in a process requiring GTP hydrolysis.</text>
</comment>
<dbReference type="SUPFAM" id="SSF52540">
    <property type="entry name" value="P-loop containing nucleoside triphosphate hydrolases"/>
    <property type="match status" value="1"/>
</dbReference>
<reference evidence="4" key="1">
    <citation type="submission" date="2022-01" db="EMBL/GenBank/DDBJ databases">
        <title>Whole genome-based taxonomy of the Shewanellaceae.</title>
        <authorList>
            <person name="Martin-Rodriguez A.J."/>
        </authorList>
    </citation>
    <scope>NUCLEOTIDE SEQUENCE</scope>
    <source>
        <strain evidence="4">KCTC 23973</strain>
    </source>
</reference>
<dbReference type="PANTHER" id="PTHR13748:SF46">
    <property type="entry name" value="ZINC CHAPERONE YEIR"/>
    <property type="match status" value="1"/>
</dbReference>
<dbReference type="Proteomes" id="UP001139293">
    <property type="component" value="Unassembled WGS sequence"/>
</dbReference>
<dbReference type="AlphaFoldDB" id="A0A9X1ZMR5"/>
<dbReference type="SMART" id="SM00833">
    <property type="entry name" value="CobW_C"/>
    <property type="match status" value="1"/>
</dbReference>
<dbReference type="PANTHER" id="PTHR13748">
    <property type="entry name" value="COBW-RELATED"/>
    <property type="match status" value="1"/>
</dbReference>
<protein>
    <submittedName>
        <fullName evidence="4">CobW family GTP-binding protein</fullName>
    </submittedName>
</protein>
<evidence type="ECO:0000313" key="4">
    <source>
        <dbReference type="EMBL" id="MCL1138486.1"/>
    </source>
</evidence>
<name>A0A9X1ZMR5_9GAMM</name>